<feature type="binding site" evidence="6">
    <location>
        <position position="177"/>
    </location>
    <ligand>
        <name>NAD(+)</name>
        <dbReference type="ChEBI" id="CHEBI:57540"/>
    </ligand>
</feature>
<comment type="similarity">
    <text evidence="6">Belongs to the NAD kinase family.</text>
</comment>
<feature type="binding site" evidence="6">
    <location>
        <begin position="147"/>
        <end position="148"/>
    </location>
    <ligand>
        <name>NAD(+)</name>
        <dbReference type="ChEBI" id="CHEBI:57540"/>
    </ligand>
</feature>
<accession>A0A2I7N9E0</accession>
<feature type="active site" description="Proton acceptor" evidence="6">
    <location>
        <position position="72"/>
    </location>
</feature>
<evidence type="ECO:0000256" key="2">
    <source>
        <dbReference type="ARBA" id="ARBA00022777"/>
    </source>
</evidence>
<dbReference type="InterPro" id="IPR017437">
    <property type="entry name" value="ATP-NAD_kinase_PpnK-typ_C"/>
</dbReference>
<comment type="function">
    <text evidence="6">Involved in the regulation of the intracellular balance of NAD and NADP, and is a key enzyme in the biosynthesis of NADP. Catalyzes specifically the phosphorylation on 2'-hydroxyl of the adenosine moiety of NAD to yield NADP.</text>
</comment>
<dbReference type="GO" id="GO:0005737">
    <property type="term" value="C:cytoplasm"/>
    <property type="evidence" value="ECO:0007669"/>
    <property type="project" value="UniProtKB-SubCell"/>
</dbReference>
<dbReference type="InterPro" id="IPR017438">
    <property type="entry name" value="ATP-NAD_kinase_N"/>
</dbReference>
<dbReference type="Gene3D" id="3.40.50.10330">
    <property type="entry name" value="Probable inorganic polyphosphate/atp-NAD kinase, domain 1"/>
    <property type="match status" value="1"/>
</dbReference>
<comment type="caution">
    <text evidence="6">Lacks conserved residue(s) required for the propagation of feature annotation.</text>
</comment>
<dbReference type="HAMAP" id="MF_00361">
    <property type="entry name" value="NAD_kinase"/>
    <property type="match status" value="1"/>
</dbReference>
<dbReference type="PANTHER" id="PTHR20275:SF0">
    <property type="entry name" value="NAD KINASE"/>
    <property type="match status" value="1"/>
</dbReference>
<dbReference type="EMBL" id="CP024847">
    <property type="protein sequence ID" value="AUR53052.1"/>
    <property type="molecule type" value="Genomic_DNA"/>
</dbReference>
<keyword evidence="6" id="KW-0067">ATP-binding</keyword>
<feature type="binding site" evidence="6">
    <location>
        <begin position="72"/>
        <end position="73"/>
    </location>
    <ligand>
        <name>NAD(+)</name>
        <dbReference type="ChEBI" id="CHEBI:57540"/>
    </ligand>
</feature>
<comment type="cofactor">
    <cofactor evidence="6">
        <name>a divalent metal cation</name>
        <dbReference type="ChEBI" id="CHEBI:60240"/>
    </cofactor>
</comment>
<keyword evidence="8" id="KW-1185">Reference proteome</keyword>
<dbReference type="GO" id="GO:0006741">
    <property type="term" value="P:NADP+ biosynthetic process"/>
    <property type="evidence" value="ECO:0007669"/>
    <property type="project" value="UniProtKB-UniRule"/>
</dbReference>
<proteinExistence type="inferred from homology"/>
<comment type="subcellular location">
    <subcellularLocation>
        <location evidence="6">Cytoplasm</location>
    </subcellularLocation>
</comment>
<feature type="binding site" evidence="6">
    <location>
        <position position="246"/>
    </location>
    <ligand>
        <name>NAD(+)</name>
        <dbReference type="ChEBI" id="CHEBI:57540"/>
    </ligand>
</feature>
<gene>
    <name evidence="6" type="primary">nadK</name>
    <name evidence="7" type="ORF">CUN60_12375</name>
</gene>
<dbReference type="GO" id="GO:0051287">
    <property type="term" value="F:NAD binding"/>
    <property type="evidence" value="ECO:0007669"/>
    <property type="project" value="UniProtKB-ARBA"/>
</dbReference>
<dbReference type="OrthoDB" id="9774737at2"/>
<evidence type="ECO:0000256" key="1">
    <source>
        <dbReference type="ARBA" id="ARBA00022679"/>
    </source>
</evidence>
<dbReference type="PANTHER" id="PTHR20275">
    <property type="entry name" value="NAD KINASE"/>
    <property type="match status" value="1"/>
</dbReference>
<keyword evidence="2 6" id="KW-0418">Kinase</keyword>
<dbReference type="Pfam" id="PF20143">
    <property type="entry name" value="NAD_kinase_C"/>
    <property type="match status" value="1"/>
</dbReference>
<dbReference type="InterPro" id="IPR016064">
    <property type="entry name" value="NAD/diacylglycerol_kinase_sf"/>
</dbReference>
<dbReference type="AlphaFoldDB" id="A0A2I7N9E0"/>
<keyword evidence="4 6" id="KW-0520">NAD</keyword>
<dbReference type="SUPFAM" id="SSF111331">
    <property type="entry name" value="NAD kinase/diacylglycerol kinase-like"/>
    <property type="match status" value="1"/>
</dbReference>
<dbReference type="GO" id="GO:0019674">
    <property type="term" value="P:NAD+ metabolic process"/>
    <property type="evidence" value="ECO:0007669"/>
    <property type="project" value="InterPro"/>
</dbReference>
<dbReference type="Proteomes" id="UP000236655">
    <property type="component" value="Chromosome"/>
</dbReference>
<evidence type="ECO:0000313" key="8">
    <source>
        <dbReference type="Proteomes" id="UP000236655"/>
    </source>
</evidence>
<evidence type="ECO:0000313" key="7">
    <source>
        <dbReference type="EMBL" id="AUR53052.1"/>
    </source>
</evidence>
<dbReference type="GO" id="GO:0046872">
    <property type="term" value="F:metal ion binding"/>
    <property type="evidence" value="ECO:0007669"/>
    <property type="project" value="UniProtKB-UniRule"/>
</dbReference>
<evidence type="ECO:0000256" key="6">
    <source>
        <dbReference type="HAMAP-Rule" id="MF_00361"/>
    </source>
</evidence>
<keyword evidence="1 6" id="KW-0808">Transferase</keyword>
<evidence type="ECO:0000256" key="5">
    <source>
        <dbReference type="ARBA" id="ARBA00047925"/>
    </source>
</evidence>
<organism evidence="7 8">
    <name type="scientific">Aquella oligotrophica</name>
    <dbReference type="NCBI Taxonomy" id="2067065"/>
    <lineage>
        <taxon>Bacteria</taxon>
        <taxon>Pseudomonadati</taxon>
        <taxon>Pseudomonadota</taxon>
        <taxon>Betaproteobacteria</taxon>
        <taxon>Neisseriales</taxon>
        <taxon>Neisseriaceae</taxon>
        <taxon>Aquella</taxon>
    </lineage>
</organism>
<evidence type="ECO:0000256" key="4">
    <source>
        <dbReference type="ARBA" id="ARBA00023027"/>
    </source>
</evidence>
<dbReference type="Gene3D" id="2.60.200.30">
    <property type="entry name" value="Probable inorganic polyphosphate/atp-NAD kinase, domain 2"/>
    <property type="match status" value="1"/>
</dbReference>
<keyword evidence="3 6" id="KW-0521">NADP</keyword>
<feature type="binding site" evidence="6">
    <location>
        <position position="175"/>
    </location>
    <ligand>
        <name>NAD(+)</name>
        <dbReference type="ChEBI" id="CHEBI:57540"/>
    </ligand>
</feature>
<dbReference type="EC" id="2.7.1.23" evidence="6"/>
<keyword evidence="6" id="KW-0547">Nucleotide-binding</keyword>
<evidence type="ECO:0000256" key="3">
    <source>
        <dbReference type="ARBA" id="ARBA00022857"/>
    </source>
</evidence>
<dbReference type="KEGG" id="nba:CUN60_12375"/>
<dbReference type="RefSeq" id="WP_102952338.1">
    <property type="nucleotide sequence ID" value="NZ_CP024847.1"/>
</dbReference>
<comment type="catalytic activity">
    <reaction evidence="5 6">
        <text>NAD(+) + ATP = ADP + NADP(+) + H(+)</text>
        <dbReference type="Rhea" id="RHEA:18629"/>
        <dbReference type="ChEBI" id="CHEBI:15378"/>
        <dbReference type="ChEBI" id="CHEBI:30616"/>
        <dbReference type="ChEBI" id="CHEBI:57540"/>
        <dbReference type="ChEBI" id="CHEBI:58349"/>
        <dbReference type="ChEBI" id="CHEBI:456216"/>
        <dbReference type="EC" id="2.7.1.23"/>
    </reaction>
</comment>
<dbReference type="Pfam" id="PF01513">
    <property type="entry name" value="NAD_kinase"/>
    <property type="match status" value="1"/>
</dbReference>
<dbReference type="GO" id="GO:0005524">
    <property type="term" value="F:ATP binding"/>
    <property type="evidence" value="ECO:0007669"/>
    <property type="project" value="UniProtKB-KW"/>
</dbReference>
<dbReference type="InterPro" id="IPR002504">
    <property type="entry name" value="NADK"/>
</dbReference>
<reference evidence="8" key="1">
    <citation type="submission" date="2017-11" db="EMBL/GenBank/DDBJ databases">
        <authorList>
            <person name="Chan K.G."/>
            <person name="Lee L.S."/>
        </authorList>
    </citation>
    <scope>NUCLEOTIDE SEQUENCE [LARGE SCALE GENOMIC DNA]</scope>
    <source>
        <strain evidence="8">DSM 100970</strain>
    </source>
</reference>
<keyword evidence="6" id="KW-0963">Cytoplasm</keyword>
<sequence>MTNFTNVAIIGRRNSEYLVEQVTMLARFLQSIGCKAYIDSSVSGELDCSGYKCGDLQQWLDIIDLVIIIGGDGTMLSAGREIVNYNIPIVGINQGRLGFMTDIAIEDMIQAVSDILVERKYRQEERTLLSAQVLREGKFVYQSLALNDIVISRGEIGSMIEFEMSVDTEFVHSQKSDGVIFSTPTGSTAYSLAAGGPILHPNSKVFSIVPICPQSMSNRPIVLSDDVVIELIIVKDTPTIIHYDGQEYTDLQYLDKIVISKAKRPLKLLHPVGYNYYHTLRTKLDWSKRVS</sequence>
<protein>
    <recommendedName>
        <fullName evidence="6">NAD kinase</fullName>
        <ecNumber evidence="6">2.7.1.23</ecNumber>
    </recommendedName>
    <alternativeName>
        <fullName evidence="6">ATP-dependent NAD kinase</fullName>
    </alternativeName>
</protein>
<name>A0A2I7N9E0_9NEIS</name>
<dbReference type="GO" id="GO:0003951">
    <property type="term" value="F:NAD+ kinase activity"/>
    <property type="evidence" value="ECO:0007669"/>
    <property type="project" value="UniProtKB-UniRule"/>
</dbReference>